<dbReference type="InterPro" id="IPR007361">
    <property type="entry name" value="DUF427"/>
</dbReference>
<proteinExistence type="predicted"/>
<organism evidence="2 3">
    <name type="scientific">Qipengyuania pacifica</name>
    <dbReference type="NCBI Taxonomy" id="2860199"/>
    <lineage>
        <taxon>Bacteria</taxon>
        <taxon>Pseudomonadati</taxon>
        <taxon>Pseudomonadota</taxon>
        <taxon>Alphaproteobacteria</taxon>
        <taxon>Sphingomonadales</taxon>
        <taxon>Erythrobacteraceae</taxon>
        <taxon>Qipengyuania</taxon>
    </lineage>
</organism>
<evidence type="ECO:0000259" key="1">
    <source>
        <dbReference type="Pfam" id="PF04248"/>
    </source>
</evidence>
<comment type="caution">
    <text evidence="2">The sequence shown here is derived from an EMBL/GenBank/DDBJ whole genome shotgun (WGS) entry which is preliminary data.</text>
</comment>
<gene>
    <name evidence="2" type="ORF">K3177_00195</name>
</gene>
<accession>A0ABS7JDT6</accession>
<dbReference type="Proteomes" id="UP000776651">
    <property type="component" value="Unassembled WGS sequence"/>
</dbReference>
<evidence type="ECO:0000313" key="3">
    <source>
        <dbReference type="Proteomes" id="UP000776651"/>
    </source>
</evidence>
<dbReference type="RefSeq" id="WP_221596227.1">
    <property type="nucleotide sequence ID" value="NZ_JAIGNQ010000001.1"/>
</dbReference>
<sequence>MTVSAHWNGELLARSDETIVVEGNHYFPADDVARGVLVPSDTTSECPWKGTANYYSISAGGQINPDAAWYYPEPKEAAEEIKGRIAFWKGVEVIDG</sequence>
<name>A0ABS7JDT6_9SPHN</name>
<dbReference type="Gene3D" id="2.170.150.40">
    <property type="entry name" value="Domain of unknown function (DUF427)"/>
    <property type="match status" value="1"/>
</dbReference>
<reference evidence="2 3" key="1">
    <citation type="submission" date="2021-08" db="EMBL/GenBank/DDBJ databases">
        <title>Comparative Genomics Analysis of the Genus Qipengyuania Reveals Extensive Genetic Diversity and Metabolic Versatility, Including the Description of Fifteen Novel Species.</title>
        <authorList>
            <person name="Liu Y."/>
        </authorList>
    </citation>
    <scope>NUCLEOTIDE SEQUENCE [LARGE SCALE GENOMIC DNA]</scope>
    <source>
        <strain evidence="2 3">GH25</strain>
    </source>
</reference>
<feature type="domain" description="DUF427" evidence="1">
    <location>
        <begin position="3"/>
        <end position="89"/>
    </location>
</feature>
<keyword evidence="3" id="KW-1185">Reference proteome</keyword>
<dbReference type="EMBL" id="JAIGNQ010000001">
    <property type="protein sequence ID" value="MBX7486924.1"/>
    <property type="molecule type" value="Genomic_DNA"/>
</dbReference>
<dbReference type="Pfam" id="PF04248">
    <property type="entry name" value="NTP_transf_9"/>
    <property type="match status" value="1"/>
</dbReference>
<dbReference type="InterPro" id="IPR038694">
    <property type="entry name" value="DUF427_sf"/>
</dbReference>
<dbReference type="PANTHER" id="PTHR34310">
    <property type="entry name" value="DUF427 DOMAIN PROTEIN (AFU_ORTHOLOGUE AFUA_3G02220)"/>
    <property type="match status" value="1"/>
</dbReference>
<protein>
    <submittedName>
        <fullName evidence="2">DUF427 domain-containing protein</fullName>
    </submittedName>
</protein>
<dbReference type="PANTHER" id="PTHR34310:SF5">
    <property type="entry name" value="DUF427 DOMAIN PROTEIN (AFU_ORTHOLOGUE AFUA_3G02220)"/>
    <property type="match status" value="1"/>
</dbReference>
<evidence type="ECO:0000313" key="2">
    <source>
        <dbReference type="EMBL" id="MBX7486924.1"/>
    </source>
</evidence>